<dbReference type="NCBIfam" id="NF010070">
    <property type="entry name" value="PRK13551.1"/>
    <property type="match status" value="1"/>
</dbReference>
<dbReference type="PANTHER" id="PTHR31377">
    <property type="entry name" value="AGMATINE DEIMINASE-RELATED"/>
    <property type="match status" value="1"/>
</dbReference>
<name>A0A6I2USG1_9FIRM</name>
<dbReference type="InterPro" id="IPR007466">
    <property type="entry name" value="Peptidyl-Arg-deiminase_porph"/>
</dbReference>
<keyword evidence="1 2" id="KW-0378">Hydrolase</keyword>
<evidence type="ECO:0000313" key="3">
    <source>
        <dbReference type="EMBL" id="MSV24167.1"/>
    </source>
</evidence>
<dbReference type="AlphaFoldDB" id="A0A6I2USG1"/>
<dbReference type="NCBIfam" id="TIGR03380">
    <property type="entry name" value="agmatine_aguA"/>
    <property type="match status" value="1"/>
</dbReference>
<evidence type="ECO:0000256" key="1">
    <source>
        <dbReference type="ARBA" id="ARBA00022801"/>
    </source>
</evidence>
<proteinExistence type="inferred from homology"/>
<gene>
    <name evidence="2 3" type="primary">aguA</name>
    <name evidence="3" type="ORF">FYJ78_03000</name>
</gene>
<dbReference type="Pfam" id="PF04371">
    <property type="entry name" value="PAD_porph"/>
    <property type="match status" value="1"/>
</dbReference>
<reference evidence="3 4" key="1">
    <citation type="submission" date="2019-08" db="EMBL/GenBank/DDBJ databases">
        <title>In-depth cultivation of the pig gut microbiome towards novel bacterial diversity and tailored functional studies.</title>
        <authorList>
            <person name="Wylensek D."/>
            <person name="Hitch T.C.A."/>
            <person name="Clavel T."/>
        </authorList>
    </citation>
    <scope>NUCLEOTIDE SEQUENCE [LARGE SCALE GENOMIC DNA]</scope>
    <source>
        <strain evidence="4">WCA-380-WT-3B3</strain>
    </source>
</reference>
<dbReference type="EC" id="3.5.3.12" evidence="2"/>
<accession>A0A6I2USG1</accession>
<dbReference type="GO" id="GO:0009446">
    <property type="term" value="P:putrescine biosynthetic process"/>
    <property type="evidence" value="ECO:0007669"/>
    <property type="project" value="InterPro"/>
</dbReference>
<dbReference type="EMBL" id="VUNL01000003">
    <property type="protein sequence ID" value="MSV24167.1"/>
    <property type="molecule type" value="Genomic_DNA"/>
</dbReference>
<sequence>MGALHTYPCEDGFYMPGEYEPHHGTFLIWPIRPGSWTNGGREAKPVIARLASEIAAEEEVYLLTDAAHREEAGRMTGAGRNGRIHLLEIPTNDAWARDMGPTYVVDGKGRRRGISWRFNAWGGEVDGLYADYALDDAAAEKMCAALQDRCYDAGDFVLEGGSFHTDGEGTAVVTEACLLSRGRNPQLTREEIEHRLKQYLGVQKVIWLPRGIYQDETNEHVDNVFAFVRPGEALLAWSDDESDPQYALSRADLAVLERETDAKGRMIRIHKLPVPSVPVRMTGTELAGLAFEPGEDRREEGERLAASYVNFYLCNGKVLLPQFGDPMDERAVRILSDCFSDRKVVPIYARSIIVGGGNFHCLTQQIPEREQEDS</sequence>
<evidence type="ECO:0000256" key="2">
    <source>
        <dbReference type="HAMAP-Rule" id="MF_01841"/>
    </source>
</evidence>
<protein>
    <recommendedName>
        <fullName evidence="2">Putative agmatine deiminase</fullName>
        <ecNumber evidence="2">3.5.3.12</ecNumber>
    </recommendedName>
    <alternativeName>
        <fullName evidence="2">Agmatine iminohydrolase</fullName>
    </alternativeName>
</protein>
<feature type="active site" description="Amidino-cysteine intermediate" evidence="2">
    <location>
        <position position="361"/>
    </location>
</feature>
<dbReference type="Gene3D" id="3.75.10.10">
    <property type="entry name" value="L-arginine/glycine Amidinotransferase, Chain A"/>
    <property type="match status" value="1"/>
</dbReference>
<evidence type="ECO:0000313" key="4">
    <source>
        <dbReference type="Proteomes" id="UP000430222"/>
    </source>
</evidence>
<comment type="similarity">
    <text evidence="2">Belongs to the agmatine deiminase family.</text>
</comment>
<comment type="catalytic activity">
    <reaction evidence="2">
        <text>agmatine + H2O = N-carbamoylputrescine + NH4(+)</text>
        <dbReference type="Rhea" id="RHEA:18037"/>
        <dbReference type="ChEBI" id="CHEBI:15377"/>
        <dbReference type="ChEBI" id="CHEBI:28938"/>
        <dbReference type="ChEBI" id="CHEBI:58145"/>
        <dbReference type="ChEBI" id="CHEBI:58318"/>
        <dbReference type="EC" id="3.5.3.12"/>
    </reaction>
</comment>
<dbReference type="InterPro" id="IPR017754">
    <property type="entry name" value="Agmatine_deiminase"/>
</dbReference>
<dbReference type="RefSeq" id="WP_154619940.1">
    <property type="nucleotide sequence ID" value="NZ_CBCTNG010000004.1"/>
</dbReference>
<organism evidence="3 4">
    <name type="scientific">Selenomonas montiformis</name>
    <dbReference type="NCBI Taxonomy" id="2652285"/>
    <lineage>
        <taxon>Bacteria</taxon>
        <taxon>Bacillati</taxon>
        <taxon>Bacillota</taxon>
        <taxon>Negativicutes</taxon>
        <taxon>Selenomonadales</taxon>
        <taxon>Selenomonadaceae</taxon>
        <taxon>Selenomonas</taxon>
    </lineage>
</organism>
<dbReference type="SUPFAM" id="SSF55909">
    <property type="entry name" value="Pentein"/>
    <property type="match status" value="1"/>
</dbReference>
<dbReference type="HAMAP" id="MF_01841">
    <property type="entry name" value="Agmatine_deimin"/>
    <property type="match status" value="1"/>
</dbReference>
<dbReference type="GO" id="GO:0047632">
    <property type="term" value="F:agmatine deiminase activity"/>
    <property type="evidence" value="ECO:0007669"/>
    <property type="project" value="UniProtKB-UniRule"/>
</dbReference>
<comment type="caution">
    <text evidence="3">The sequence shown here is derived from an EMBL/GenBank/DDBJ whole genome shotgun (WGS) entry which is preliminary data.</text>
</comment>
<dbReference type="PANTHER" id="PTHR31377:SF0">
    <property type="entry name" value="AGMATINE DEIMINASE-RELATED"/>
    <property type="match status" value="1"/>
</dbReference>
<dbReference type="GO" id="GO:0004668">
    <property type="term" value="F:protein-arginine deiminase activity"/>
    <property type="evidence" value="ECO:0007669"/>
    <property type="project" value="InterPro"/>
</dbReference>
<dbReference type="Proteomes" id="UP000430222">
    <property type="component" value="Unassembled WGS sequence"/>
</dbReference>
<keyword evidence="4" id="KW-1185">Reference proteome</keyword>